<protein>
    <submittedName>
        <fullName evidence="1">Uncharacterized protein</fullName>
    </submittedName>
</protein>
<dbReference type="Proteomes" id="UP000729402">
    <property type="component" value="Unassembled WGS sequence"/>
</dbReference>
<evidence type="ECO:0000313" key="2">
    <source>
        <dbReference type="Proteomes" id="UP000729402"/>
    </source>
</evidence>
<dbReference type="EMBL" id="JAAALK010000082">
    <property type="protein sequence ID" value="KAG8086740.1"/>
    <property type="molecule type" value="Genomic_DNA"/>
</dbReference>
<reference evidence="1" key="2">
    <citation type="submission" date="2021-02" db="EMBL/GenBank/DDBJ databases">
        <authorList>
            <person name="Kimball J.A."/>
            <person name="Haas M.W."/>
            <person name="Macchietto M."/>
            <person name="Kono T."/>
            <person name="Duquette J."/>
            <person name="Shao M."/>
        </authorList>
    </citation>
    <scope>NUCLEOTIDE SEQUENCE</scope>
    <source>
        <tissue evidence="1">Fresh leaf tissue</tissue>
    </source>
</reference>
<sequence length="81" mass="9379">MAQTCWIHMGEDRDHRFSGLLLPPPVLCLELLALLLDLPRKPRPCWPLPRPRPDADTRPRPLFVKLADICCSLCRSFIRFS</sequence>
<accession>A0A8J6BL35</accession>
<gene>
    <name evidence="1" type="ORF">GUJ93_ZPchr0010g10854</name>
</gene>
<keyword evidence="2" id="KW-1185">Reference proteome</keyword>
<organism evidence="1 2">
    <name type="scientific">Zizania palustris</name>
    <name type="common">Northern wild rice</name>
    <dbReference type="NCBI Taxonomy" id="103762"/>
    <lineage>
        <taxon>Eukaryota</taxon>
        <taxon>Viridiplantae</taxon>
        <taxon>Streptophyta</taxon>
        <taxon>Embryophyta</taxon>
        <taxon>Tracheophyta</taxon>
        <taxon>Spermatophyta</taxon>
        <taxon>Magnoliopsida</taxon>
        <taxon>Liliopsida</taxon>
        <taxon>Poales</taxon>
        <taxon>Poaceae</taxon>
        <taxon>BOP clade</taxon>
        <taxon>Oryzoideae</taxon>
        <taxon>Oryzeae</taxon>
        <taxon>Zizaniinae</taxon>
        <taxon>Zizania</taxon>
    </lineage>
</organism>
<dbReference type="AlphaFoldDB" id="A0A8J6BL35"/>
<comment type="caution">
    <text evidence="1">The sequence shown here is derived from an EMBL/GenBank/DDBJ whole genome shotgun (WGS) entry which is preliminary data.</text>
</comment>
<proteinExistence type="predicted"/>
<reference evidence="1" key="1">
    <citation type="journal article" date="2021" name="bioRxiv">
        <title>Whole Genome Assembly and Annotation of Northern Wild Rice, Zizania palustris L., Supports a Whole Genome Duplication in the Zizania Genus.</title>
        <authorList>
            <person name="Haas M."/>
            <person name="Kono T."/>
            <person name="Macchietto M."/>
            <person name="Millas R."/>
            <person name="McGilp L."/>
            <person name="Shao M."/>
            <person name="Duquette J."/>
            <person name="Hirsch C.N."/>
            <person name="Kimball J."/>
        </authorList>
    </citation>
    <scope>NUCLEOTIDE SEQUENCE</scope>
    <source>
        <tissue evidence="1">Fresh leaf tissue</tissue>
    </source>
</reference>
<name>A0A8J6BL35_ZIZPA</name>
<evidence type="ECO:0000313" key="1">
    <source>
        <dbReference type="EMBL" id="KAG8086740.1"/>
    </source>
</evidence>